<evidence type="ECO:0000313" key="10">
    <source>
        <dbReference type="EMBL" id="EJX06618.1"/>
    </source>
</evidence>
<dbReference type="NCBIfam" id="TIGR04057">
    <property type="entry name" value="SusC_RagA_signa"/>
    <property type="match status" value="1"/>
</dbReference>
<dbReference type="Pfam" id="PF00593">
    <property type="entry name" value="TonB_dep_Rec_b-barrel"/>
    <property type="match status" value="1"/>
</dbReference>
<keyword evidence="5" id="KW-0408">Iron</keyword>
<dbReference type="InterPro" id="IPR036942">
    <property type="entry name" value="Beta-barrel_TonB_sf"/>
</dbReference>
<dbReference type="InterPro" id="IPR037066">
    <property type="entry name" value="Plug_dom_sf"/>
</dbReference>
<evidence type="ECO:0000256" key="8">
    <source>
        <dbReference type="ARBA" id="ARBA00023237"/>
    </source>
</evidence>
<evidence type="ECO:0000256" key="3">
    <source>
        <dbReference type="ARBA" id="ARBA00022496"/>
    </source>
</evidence>
<keyword evidence="8" id="KW-0998">Cell outer membrane</keyword>
<dbReference type="Pfam" id="PF13715">
    <property type="entry name" value="CarbopepD_reg_2"/>
    <property type="match status" value="1"/>
</dbReference>
<evidence type="ECO:0000256" key="1">
    <source>
        <dbReference type="ARBA" id="ARBA00004571"/>
    </source>
</evidence>
<dbReference type="InterPro" id="IPR012910">
    <property type="entry name" value="Plug_dom"/>
</dbReference>
<dbReference type="Pfam" id="PF07715">
    <property type="entry name" value="Plug"/>
    <property type="match status" value="1"/>
</dbReference>
<keyword evidence="7" id="KW-0472">Membrane</keyword>
<dbReference type="SUPFAM" id="SSF49464">
    <property type="entry name" value="Carboxypeptidase regulatory domain-like"/>
    <property type="match status" value="1"/>
</dbReference>
<feature type="domain" description="Secretin/TonB short N-terminal" evidence="9">
    <location>
        <begin position="55"/>
        <end position="105"/>
    </location>
</feature>
<dbReference type="InterPro" id="IPR000531">
    <property type="entry name" value="Beta-barrel_TonB"/>
</dbReference>
<gene>
    <name evidence="10" type="ORF">EVA_05281</name>
</gene>
<evidence type="ECO:0000256" key="4">
    <source>
        <dbReference type="ARBA" id="ARBA00022692"/>
    </source>
</evidence>
<dbReference type="GO" id="GO:0015344">
    <property type="term" value="F:siderophore uptake transmembrane transporter activity"/>
    <property type="evidence" value="ECO:0007669"/>
    <property type="project" value="TreeGrafter"/>
</dbReference>
<keyword evidence="3" id="KW-0406">Ion transport</keyword>
<keyword evidence="10" id="KW-0675">Receptor</keyword>
<comment type="caution">
    <text evidence="10">The sequence shown here is derived from an EMBL/GenBank/DDBJ whole genome shotgun (WGS) entry which is preliminary data.</text>
</comment>
<evidence type="ECO:0000256" key="7">
    <source>
        <dbReference type="ARBA" id="ARBA00023136"/>
    </source>
</evidence>
<reference evidence="10" key="1">
    <citation type="journal article" date="2012" name="PLoS ONE">
        <title>Gene sets for utilization of primary and secondary nutrition supplies in the distal gut of endangered iberian lynx.</title>
        <authorList>
            <person name="Alcaide M."/>
            <person name="Messina E."/>
            <person name="Richter M."/>
            <person name="Bargiela R."/>
            <person name="Peplies J."/>
            <person name="Huws S.A."/>
            <person name="Newbold C.J."/>
            <person name="Golyshin P.N."/>
            <person name="Simon M.A."/>
            <person name="Lopez G."/>
            <person name="Yakimov M.M."/>
            <person name="Ferrer M."/>
        </authorList>
    </citation>
    <scope>NUCLEOTIDE SEQUENCE</scope>
</reference>
<name>J9GUW5_9ZZZZ</name>
<dbReference type="Gene3D" id="2.60.40.1120">
    <property type="entry name" value="Carboxypeptidase-like, regulatory domain"/>
    <property type="match status" value="1"/>
</dbReference>
<keyword evidence="4" id="KW-0812">Transmembrane</keyword>
<keyword evidence="6" id="KW-0798">TonB box</keyword>
<dbReference type="GO" id="GO:0044718">
    <property type="term" value="P:siderophore transmembrane transport"/>
    <property type="evidence" value="ECO:0007669"/>
    <property type="project" value="TreeGrafter"/>
</dbReference>
<keyword evidence="2" id="KW-0813">Transport</keyword>
<dbReference type="InterPro" id="IPR039426">
    <property type="entry name" value="TonB-dep_rcpt-like"/>
</dbReference>
<dbReference type="PANTHER" id="PTHR30069:SF28">
    <property type="entry name" value="TONB-DEPENDENT RECEPTOR YNCD-RELATED"/>
    <property type="match status" value="1"/>
</dbReference>
<dbReference type="Gene3D" id="2.40.170.20">
    <property type="entry name" value="TonB-dependent receptor, beta-barrel domain"/>
    <property type="match status" value="1"/>
</dbReference>
<dbReference type="InterPro" id="IPR008969">
    <property type="entry name" value="CarboxyPept-like_regulatory"/>
</dbReference>
<dbReference type="PANTHER" id="PTHR30069">
    <property type="entry name" value="TONB-DEPENDENT OUTER MEMBRANE RECEPTOR"/>
    <property type="match status" value="1"/>
</dbReference>
<dbReference type="SMART" id="SM00965">
    <property type="entry name" value="STN"/>
    <property type="match status" value="1"/>
</dbReference>
<dbReference type="GO" id="GO:0009279">
    <property type="term" value="C:cell outer membrane"/>
    <property type="evidence" value="ECO:0007669"/>
    <property type="project" value="UniProtKB-SubCell"/>
</dbReference>
<keyword evidence="3" id="KW-0410">Iron transport</keyword>
<evidence type="ECO:0000259" key="9">
    <source>
        <dbReference type="SMART" id="SM00965"/>
    </source>
</evidence>
<dbReference type="Gene3D" id="2.170.130.10">
    <property type="entry name" value="TonB-dependent receptor, plug domain"/>
    <property type="match status" value="1"/>
</dbReference>
<dbReference type="NCBIfam" id="TIGR04056">
    <property type="entry name" value="OMP_RagA_SusC"/>
    <property type="match status" value="1"/>
</dbReference>
<dbReference type="AlphaFoldDB" id="J9GUW5"/>
<evidence type="ECO:0000256" key="6">
    <source>
        <dbReference type="ARBA" id="ARBA00023077"/>
    </source>
</evidence>
<dbReference type="PROSITE" id="PS52016">
    <property type="entry name" value="TONB_DEPENDENT_REC_3"/>
    <property type="match status" value="1"/>
</dbReference>
<organism evidence="10">
    <name type="scientific">gut metagenome</name>
    <dbReference type="NCBI Taxonomy" id="749906"/>
    <lineage>
        <taxon>unclassified sequences</taxon>
        <taxon>metagenomes</taxon>
        <taxon>organismal metagenomes</taxon>
    </lineage>
</organism>
<accession>J9GUW5</accession>
<dbReference type="EMBL" id="AMCI01001106">
    <property type="protein sequence ID" value="EJX06618.1"/>
    <property type="molecule type" value="Genomic_DNA"/>
</dbReference>
<proteinExistence type="predicted"/>
<evidence type="ECO:0000256" key="5">
    <source>
        <dbReference type="ARBA" id="ARBA00023004"/>
    </source>
</evidence>
<dbReference type="InterPro" id="IPR023996">
    <property type="entry name" value="TonB-dep_OMP_SusC/RagA"/>
</dbReference>
<protein>
    <submittedName>
        <fullName evidence="10">TonB-dependent receptor plug</fullName>
    </submittedName>
</protein>
<dbReference type="InterPro" id="IPR023997">
    <property type="entry name" value="TonB-dep_OMP_SusC/RagA_CS"/>
</dbReference>
<comment type="subcellular location">
    <subcellularLocation>
        <location evidence="1">Cell outer membrane</location>
        <topology evidence="1">Multi-pass membrane protein</topology>
    </subcellularLocation>
</comment>
<dbReference type="InterPro" id="IPR011662">
    <property type="entry name" value="Secretin/TonB_short_N"/>
</dbReference>
<evidence type="ECO:0000256" key="2">
    <source>
        <dbReference type="ARBA" id="ARBA00022448"/>
    </source>
</evidence>
<sequence length="1137" mass="126022">MKDSLGHYIFRCLGLFCWLWGGVAGLQHLSAQIVLSSSKTTLGAVIERIQSQTDYQFFYEDRLAELPVQTVAFQGASLQTVLDAVLKGTGITYQVEEEVVYLSAPLVSVPTAVESEARSRERVLTGTVTDVAGEPLVGVNVQVEGALAQGTVTDWEGRYSLPLTGQPALVFSYVGYRTLTVPSQGRTRMDVQLEEDAQLMDEVVVTALGIPRQKRLLGYAIQELKGTELNVTGDPSVAAALQGKVAGLELNLSATGLAGSAKMLVRGYSSLADNDQPLWVVDGVPYNDQSISGASRYEGIDRGSASMDLNPNDIESISVLKGPNAAALYGSRAGNGVILITTKKGRGNAGWGVQYDATMTWTRIAETLEQQRRYGQGHIDTKHQCTAVYDKTDNGSWGPVLDGSLQPAWNGQTLPFVAYGNKLKDYFRTGFSQGHALSLSSATQHSHFRSSFGYTGQTGIFPKEEQNRVNVDLHAGTTLNRWLSMEGKVALSRTQTRNRPLYGDYGAVSQLMRIPNNVRLEDLQQYADATHVHVNWTGPTASIRNPYYILHQHGNSDERWRAFGYYSLKLNWTDWLQLSGKYAFDYYHTRVELTNAGDGIQGESHVTEITNDSMDRSEENFFESNAEVILSGNPAWTGDFRLGFHVGANFMFQRSENLGVGVGNLLDKGNWILNAAHQLRTGHERGYKRAMNSVFGAVQLTWKDCWALDVTARNDWSSTLPQGHNAFFYPSVSVSWMLSDFFRSIHRPLPEWVTWAKVRLSAAQVGKDTDPYQLQNTYSFRFDEGVLVPSKDNVKKNDRLKPEIATSYEAGLDVRLWDNRFGFDLTYYYGETKNQIMKVPAAAPWSGGQWVNAGKVTNQGVELMCFVQPLRTSDWNFEVQANLAHNVSKVVTLAPEAQVQYMFFNGDSHFPVKVGARAGHPLGEIYATTLYKRTPEGEVEVNANGLPMTVTDEATYVNRPIGNLQPKLRLSLTPTLRFKGFTLSSLFDMKFGGDIFSYAEMLATANGLSRRTLERGEDHQYRLVFPGVTAAGVANSVPISASEYYGALQPEDFIYDASFIQWKELSLGYTFPSAWLKRTPVRAFQVSLVARNLCYLQKHTPGTPPSGGYDTSMFSQAIDYASLPSTRTWGVSVHLSF</sequence>
<dbReference type="SUPFAM" id="SSF56935">
    <property type="entry name" value="Porins"/>
    <property type="match status" value="1"/>
</dbReference>